<gene>
    <name evidence="1" type="ORF">K4L44_17650</name>
</gene>
<proteinExistence type="predicted"/>
<keyword evidence="2" id="KW-1185">Reference proteome</keyword>
<accession>A0AC61NJ67</accession>
<dbReference type="EMBL" id="CP081303">
    <property type="protein sequence ID" value="QZE14310.1"/>
    <property type="molecule type" value="Genomic_DNA"/>
</dbReference>
<evidence type="ECO:0000313" key="1">
    <source>
        <dbReference type="EMBL" id="QZE14310.1"/>
    </source>
</evidence>
<evidence type="ECO:0000313" key="2">
    <source>
        <dbReference type="Proteomes" id="UP000826212"/>
    </source>
</evidence>
<protein>
    <submittedName>
        <fullName evidence="1">MBG domain-containing protein</fullName>
    </submittedName>
</protein>
<organism evidence="1 2">
    <name type="scientific">Halosquirtibacter laminarini</name>
    <dbReference type="NCBI Taxonomy" id="3374600"/>
    <lineage>
        <taxon>Bacteria</taxon>
        <taxon>Pseudomonadati</taxon>
        <taxon>Bacteroidota</taxon>
        <taxon>Bacteroidia</taxon>
        <taxon>Marinilabiliales</taxon>
        <taxon>Prolixibacteraceae</taxon>
        <taxon>Halosquirtibacter</taxon>
    </lineage>
</organism>
<reference evidence="1" key="1">
    <citation type="submission" date="2021-08" db="EMBL/GenBank/DDBJ databases">
        <title>Novel anaerobic bacterium isolated from sea squirt in East Sea, Republic of Korea.</title>
        <authorList>
            <person name="Nguyen T.H."/>
            <person name="Li Z."/>
            <person name="Lee Y.-J."/>
            <person name="Ko J."/>
            <person name="Kim S.-G."/>
        </authorList>
    </citation>
    <scope>NUCLEOTIDE SEQUENCE</scope>
    <source>
        <strain evidence="1">KCTC 25031</strain>
    </source>
</reference>
<sequence>MSKFMFALLTGWFMLLQLSSMNLCASTLKKHKQKEERPQIIESKSNAKARPTVYISVLEQTRLYTQDNPDFPYTISGADVSESEIDVLPTVSCKADRYSPKGNYEITLSGGSDDVYDIVLVNSVLHVQELISKEIMIEVPMQTTLTYDGNTKSVPYELVSGKDDTGREIILNHEIIQLKVTYVDEDYNEVDPLHAGSYMCKIDITDPSVSDLVKPKECFLDILKAPLSIRVDDLVKEQGKANPPFTYTYNGFLGTDTKEDIDQLPTVTCDVTTESTVGTYDIRLLNAQDNDYDITLQNGVFEVRGPSPDVNFVMEDKTVEYNGYAHGVAVTVTPSGFTYTLTYNGSSKVPSEVGTYEVVAVCTDDRAGSNKGYSKKCVLIIQKATIYITADNKECYFGEEIPKLTYSINGLVGSDSGVDILPTISCTATKESAPGEYNISLLGGSDPNYNLHLTNGKLTISNKTLTITFGENEFEYDGMPKSIEYYTDPEGVTCEITYNDQFELPISTGEYTVRVRSIDPNYIGEGETKMLIWAEKEEVDAVNAIIDNGSNNTILKINNIEAFANNTLTLYDRAGNLIYQSTGVYQNDYDLQPLHEGTYFYLLSYDYNGEKVYEKKFVELIRP</sequence>
<dbReference type="Proteomes" id="UP000826212">
    <property type="component" value="Chromosome"/>
</dbReference>
<name>A0AC61NJ67_9BACT</name>